<gene>
    <name evidence="1" type="ORF">ABA45_12225</name>
</gene>
<reference evidence="1 2" key="1">
    <citation type="submission" date="2015-05" db="EMBL/GenBank/DDBJ databases">
        <title>Complete genome of Marinobacter psychrophilus strain 20041T isolated from sea-ice of the Canadian Basin.</title>
        <authorList>
            <person name="Song L."/>
            <person name="Ren L."/>
            <person name="Yu Y."/>
            <person name="Wang X."/>
        </authorList>
    </citation>
    <scope>NUCLEOTIDE SEQUENCE [LARGE SCALE GENOMIC DNA]</scope>
    <source>
        <strain evidence="1 2">20041</strain>
    </source>
</reference>
<evidence type="ECO:0000313" key="2">
    <source>
        <dbReference type="Proteomes" id="UP000036406"/>
    </source>
</evidence>
<accession>A0A0H4I298</accession>
<dbReference type="PATRIC" id="fig|330734.3.peg.2563"/>
<dbReference type="Proteomes" id="UP000036406">
    <property type="component" value="Chromosome"/>
</dbReference>
<proteinExistence type="predicted"/>
<dbReference type="KEGG" id="mpq:ABA45_12225"/>
<protein>
    <submittedName>
        <fullName evidence="1">Uncharacterized protein</fullName>
    </submittedName>
</protein>
<keyword evidence="2" id="KW-1185">Reference proteome</keyword>
<organism evidence="1 2">
    <name type="scientific">Marinobacter psychrophilus</name>
    <dbReference type="NCBI Taxonomy" id="330734"/>
    <lineage>
        <taxon>Bacteria</taxon>
        <taxon>Pseudomonadati</taxon>
        <taxon>Pseudomonadota</taxon>
        <taxon>Gammaproteobacteria</taxon>
        <taxon>Pseudomonadales</taxon>
        <taxon>Marinobacteraceae</taxon>
        <taxon>Marinobacter</taxon>
    </lineage>
</organism>
<dbReference type="AlphaFoldDB" id="A0A0H4I298"/>
<sequence length="73" mass="8303">MGIATGLTAWTIGLPNPAVWGLLAAPLMRAVQGVFQQILRRRPVHKFIARKEAYNACLDLSWPKVYLYVNWHL</sequence>
<dbReference type="STRING" id="330734.ABA45_12225"/>
<dbReference type="EMBL" id="CP011494">
    <property type="protein sequence ID" value="AKO53079.1"/>
    <property type="molecule type" value="Genomic_DNA"/>
</dbReference>
<evidence type="ECO:0000313" key="1">
    <source>
        <dbReference type="EMBL" id="AKO53079.1"/>
    </source>
</evidence>
<name>A0A0H4I298_9GAMM</name>